<evidence type="ECO:0000313" key="9">
    <source>
        <dbReference type="Proteomes" id="UP000461585"/>
    </source>
</evidence>
<evidence type="ECO:0000256" key="2">
    <source>
        <dbReference type="ARBA" id="ARBA00009695"/>
    </source>
</evidence>
<sequence length="219" mass="25647">MRISKLLKNGKKTEVFLDGKYAFFLYGGEVEKHGLREGEILEPEIFATLHAQVLARGKRRTYHLLGKRDHTSHELRRKLVRGGYAEEDAEAILEYFKEKGFVDDVRYLEDRIRQQGGRKSKNALAFGLRSQGLESRQVEQALVQAEGEGLLDDRASALDAARKKVSGKWERLEEMAWKRKLWSHLQYKGYSHETIGWVWERLQEECLDRREQEEDPEDR</sequence>
<dbReference type="InterPro" id="IPR053925">
    <property type="entry name" value="RecX_HTH_3rd"/>
</dbReference>
<dbReference type="AlphaFoldDB" id="A0A7X5HTI9"/>
<evidence type="ECO:0000256" key="4">
    <source>
        <dbReference type="ARBA" id="ARBA00022490"/>
    </source>
</evidence>
<dbReference type="PANTHER" id="PTHR33602">
    <property type="entry name" value="REGULATORY PROTEIN RECX FAMILY PROTEIN"/>
    <property type="match status" value="1"/>
</dbReference>
<comment type="caution">
    <text evidence="8">The sequence shown here is derived from an EMBL/GenBank/DDBJ whole genome shotgun (WGS) entry which is preliminary data.</text>
</comment>
<evidence type="ECO:0000313" key="8">
    <source>
        <dbReference type="EMBL" id="NDL66280.1"/>
    </source>
</evidence>
<feature type="domain" description="RecX first three-helical" evidence="7">
    <location>
        <begin position="61"/>
        <end position="95"/>
    </location>
</feature>
<dbReference type="Pfam" id="PF21982">
    <property type="entry name" value="RecX_HTH1"/>
    <property type="match status" value="1"/>
</dbReference>
<feature type="domain" description="RecX third three-helical" evidence="6">
    <location>
        <begin position="153"/>
        <end position="195"/>
    </location>
</feature>
<dbReference type="Proteomes" id="UP000461585">
    <property type="component" value="Unassembled WGS sequence"/>
</dbReference>
<keyword evidence="4 5" id="KW-0963">Cytoplasm</keyword>
<dbReference type="RefSeq" id="WP_162369002.1">
    <property type="nucleotide sequence ID" value="NZ_JAAEEH010000001.1"/>
</dbReference>
<comment type="subcellular location">
    <subcellularLocation>
        <location evidence="1 5">Cytoplasm</location>
    </subcellularLocation>
</comment>
<organism evidence="8 9">
    <name type="scientific">Anaerotalea alkaliphila</name>
    <dbReference type="NCBI Taxonomy" id="2662126"/>
    <lineage>
        <taxon>Bacteria</taxon>
        <taxon>Bacillati</taxon>
        <taxon>Bacillota</taxon>
        <taxon>Clostridia</taxon>
        <taxon>Eubacteriales</taxon>
        <taxon>Anaerotalea</taxon>
    </lineage>
</organism>
<evidence type="ECO:0000259" key="6">
    <source>
        <dbReference type="Pfam" id="PF21981"/>
    </source>
</evidence>
<evidence type="ECO:0000256" key="1">
    <source>
        <dbReference type="ARBA" id="ARBA00004496"/>
    </source>
</evidence>
<evidence type="ECO:0000256" key="5">
    <source>
        <dbReference type="HAMAP-Rule" id="MF_01114"/>
    </source>
</evidence>
<reference evidence="8 9" key="1">
    <citation type="submission" date="2020-01" db="EMBL/GenBank/DDBJ databases">
        <title>Anaeroalcalibacter tamaniensis gen. nov., sp. nov., moderately halophilic strictly anaerobic fermenter bacterium from mud volcano of Taman peninsula.</title>
        <authorList>
            <person name="Frolova A."/>
            <person name="Merkel A.Y."/>
            <person name="Slobodkin A.I."/>
        </authorList>
    </citation>
    <scope>NUCLEOTIDE SEQUENCE [LARGE SCALE GENOMIC DNA]</scope>
    <source>
        <strain evidence="8 9">F-3ap</strain>
    </source>
</reference>
<gene>
    <name evidence="5" type="primary">recX</name>
    <name evidence="8" type="ORF">GXN74_00780</name>
</gene>
<accession>A0A7X5HTI9</accession>
<proteinExistence type="inferred from homology"/>
<evidence type="ECO:0000256" key="3">
    <source>
        <dbReference type="ARBA" id="ARBA00018111"/>
    </source>
</evidence>
<evidence type="ECO:0000259" key="7">
    <source>
        <dbReference type="Pfam" id="PF21982"/>
    </source>
</evidence>
<dbReference type="InterPro" id="IPR053926">
    <property type="entry name" value="RecX_HTH_1st"/>
</dbReference>
<dbReference type="PANTHER" id="PTHR33602:SF1">
    <property type="entry name" value="REGULATORY PROTEIN RECX FAMILY PROTEIN"/>
    <property type="match status" value="1"/>
</dbReference>
<dbReference type="EMBL" id="JAAEEH010000001">
    <property type="protein sequence ID" value="NDL66280.1"/>
    <property type="molecule type" value="Genomic_DNA"/>
</dbReference>
<dbReference type="Pfam" id="PF21981">
    <property type="entry name" value="RecX_HTH3"/>
    <property type="match status" value="1"/>
</dbReference>
<comment type="similarity">
    <text evidence="2 5">Belongs to the RecX family.</text>
</comment>
<dbReference type="Gene3D" id="1.10.10.10">
    <property type="entry name" value="Winged helix-like DNA-binding domain superfamily/Winged helix DNA-binding domain"/>
    <property type="match status" value="2"/>
</dbReference>
<comment type="function">
    <text evidence="5">Modulates RecA activity.</text>
</comment>
<protein>
    <recommendedName>
        <fullName evidence="3 5">Regulatory protein RecX</fullName>
    </recommendedName>
</protein>
<dbReference type="GO" id="GO:0006282">
    <property type="term" value="P:regulation of DNA repair"/>
    <property type="evidence" value="ECO:0007669"/>
    <property type="project" value="UniProtKB-UniRule"/>
</dbReference>
<dbReference type="GO" id="GO:0005737">
    <property type="term" value="C:cytoplasm"/>
    <property type="evidence" value="ECO:0007669"/>
    <property type="project" value="UniProtKB-SubCell"/>
</dbReference>
<dbReference type="HAMAP" id="MF_01114">
    <property type="entry name" value="RecX"/>
    <property type="match status" value="1"/>
</dbReference>
<name>A0A7X5HTI9_9FIRM</name>
<dbReference type="InterPro" id="IPR003783">
    <property type="entry name" value="Regulatory_RecX"/>
</dbReference>
<dbReference type="InterPro" id="IPR036388">
    <property type="entry name" value="WH-like_DNA-bd_sf"/>
</dbReference>
<keyword evidence="9" id="KW-1185">Reference proteome</keyword>